<dbReference type="InterPro" id="IPR002413">
    <property type="entry name" value="V5_allergen-like"/>
</dbReference>
<dbReference type="Proteomes" id="UP001210925">
    <property type="component" value="Unassembled WGS sequence"/>
</dbReference>
<dbReference type="PROSITE" id="PS01009">
    <property type="entry name" value="CRISP_1"/>
    <property type="match status" value="1"/>
</dbReference>
<dbReference type="InterPro" id="IPR018244">
    <property type="entry name" value="Allrgn_V5/Tpx1_CS"/>
</dbReference>
<reference evidence="4" key="1">
    <citation type="submission" date="2020-05" db="EMBL/GenBank/DDBJ databases">
        <title>Phylogenomic resolution of chytrid fungi.</title>
        <authorList>
            <person name="Stajich J.E."/>
            <person name="Amses K."/>
            <person name="Simmons R."/>
            <person name="Seto K."/>
            <person name="Myers J."/>
            <person name="Bonds A."/>
            <person name="Quandt C.A."/>
            <person name="Barry K."/>
            <person name="Liu P."/>
            <person name="Grigoriev I."/>
            <person name="Longcore J.E."/>
            <person name="James T.Y."/>
        </authorList>
    </citation>
    <scope>NUCLEOTIDE SEQUENCE</scope>
    <source>
        <strain evidence="4">PLAUS21</strain>
    </source>
</reference>
<dbReference type="GO" id="GO:0005576">
    <property type="term" value="C:extracellular region"/>
    <property type="evidence" value="ECO:0007669"/>
    <property type="project" value="InterPro"/>
</dbReference>
<feature type="compositionally biased region" description="Polar residues" evidence="1">
    <location>
        <begin position="25"/>
        <end position="39"/>
    </location>
</feature>
<dbReference type="SMART" id="SM00198">
    <property type="entry name" value="SCP"/>
    <property type="match status" value="1"/>
</dbReference>
<dbReference type="Gene3D" id="3.40.33.10">
    <property type="entry name" value="CAP"/>
    <property type="match status" value="1"/>
</dbReference>
<sequence length="230" mass="24158">MKWTVALLFIQSSLAANPAAAPSATVGTPTSGNSTIATVTSPAVPNLEGMCYKKNRKTTTTVKPTTTVEKPKPTQAAAKPPPPPPQPKPKPQSPPPSGNACVDRHNYYRAQKGVGGLVWSNGLAASAQNWANTLASDGVLRHSGGNYGENIHEGGTDCSGAVDSWMGEQNAWFSNPLGVVEMSSFMSYGHYTQVMWRGTSQVGCASASGYGSYVVCQYLEAGNFPGQSPY</sequence>
<feature type="domain" description="SCP" evidence="3">
    <location>
        <begin position="96"/>
        <end position="226"/>
    </location>
</feature>
<evidence type="ECO:0000256" key="2">
    <source>
        <dbReference type="SAM" id="SignalP"/>
    </source>
</evidence>
<dbReference type="PRINTS" id="PR00837">
    <property type="entry name" value="V5TPXLIKE"/>
</dbReference>
<organism evidence="4 5">
    <name type="scientific">Boothiomyces macroporosus</name>
    <dbReference type="NCBI Taxonomy" id="261099"/>
    <lineage>
        <taxon>Eukaryota</taxon>
        <taxon>Fungi</taxon>
        <taxon>Fungi incertae sedis</taxon>
        <taxon>Chytridiomycota</taxon>
        <taxon>Chytridiomycota incertae sedis</taxon>
        <taxon>Chytridiomycetes</taxon>
        <taxon>Rhizophydiales</taxon>
        <taxon>Terramycetaceae</taxon>
        <taxon>Boothiomyces</taxon>
    </lineage>
</organism>
<evidence type="ECO:0000259" key="3">
    <source>
        <dbReference type="SMART" id="SM00198"/>
    </source>
</evidence>
<keyword evidence="2" id="KW-0732">Signal</keyword>
<feature type="signal peptide" evidence="2">
    <location>
        <begin position="1"/>
        <end position="15"/>
    </location>
</feature>
<dbReference type="InterPro" id="IPR014044">
    <property type="entry name" value="CAP_dom"/>
</dbReference>
<accession>A0AAD5UFJ6</accession>
<dbReference type="Pfam" id="PF00188">
    <property type="entry name" value="CAP"/>
    <property type="match status" value="1"/>
</dbReference>
<evidence type="ECO:0000256" key="1">
    <source>
        <dbReference type="SAM" id="MobiDB-lite"/>
    </source>
</evidence>
<feature type="compositionally biased region" description="Pro residues" evidence="1">
    <location>
        <begin position="79"/>
        <end position="97"/>
    </location>
</feature>
<gene>
    <name evidence="4" type="ORF">HK103_007694</name>
</gene>
<dbReference type="EMBL" id="JADGKB010000099">
    <property type="protein sequence ID" value="KAJ3253833.1"/>
    <property type="molecule type" value="Genomic_DNA"/>
</dbReference>
<dbReference type="InterPro" id="IPR035940">
    <property type="entry name" value="CAP_sf"/>
</dbReference>
<feature type="region of interest" description="Disordered" evidence="1">
    <location>
        <begin position="52"/>
        <end position="103"/>
    </location>
</feature>
<dbReference type="PANTHER" id="PTHR10334">
    <property type="entry name" value="CYSTEINE-RICH SECRETORY PROTEIN-RELATED"/>
    <property type="match status" value="1"/>
</dbReference>
<dbReference type="AlphaFoldDB" id="A0AAD5UFJ6"/>
<dbReference type="InterPro" id="IPR001283">
    <property type="entry name" value="CRISP-related"/>
</dbReference>
<feature type="region of interest" description="Disordered" evidence="1">
    <location>
        <begin position="16"/>
        <end position="39"/>
    </location>
</feature>
<protein>
    <recommendedName>
        <fullName evidence="3">SCP domain-containing protein</fullName>
    </recommendedName>
</protein>
<feature type="compositionally biased region" description="Low complexity" evidence="1">
    <location>
        <begin position="58"/>
        <end position="78"/>
    </location>
</feature>
<dbReference type="SUPFAM" id="SSF55797">
    <property type="entry name" value="PR-1-like"/>
    <property type="match status" value="1"/>
</dbReference>
<dbReference type="PRINTS" id="PR00838">
    <property type="entry name" value="V5ALLERGEN"/>
</dbReference>
<keyword evidence="5" id="KW-1185">Reference proteome</keyword>
<name>A0AAD5UFJ6_9FUNG</name>
<evidence type="ECO:0000313" key="5">
    <source>
        <dbReference type="Proteomes" id="UP001210925"/>
    </source>
</evidence>
<proteinExistence type="predicted"/>
<feature type="chain" id="PRO_5042098157" description="SCP domain-containing protein" evidence="2">
    <location>
        <begin position="16"/>
        <end position="230"/>
    </location>
</feature>
<evidence type="ECO:0000313" key="4">
    <source>
        <dbReference type="EMBL" id="KAJ3253833.1"/>
    </source>
</evidence>
<comment type="caution">
    <text evidence="4">The sequence shown here is derived from an EMBL/GenBank/DDBJ whole genome shotgun (WGS) entry which is preliminary data.</text>
</comment>